<dbReference type="RefSeq" id="WP_126019192.1">
    <property type="nucleotide sequence ID" value="NZ_CP034437.1"/>
</dbReference>
<reference evidence="3" key="1">
    <citation type="submission" date="2018-12" db="EMBL/GenBank/DDBJ databases">
        <title>Genome sequence of Peanibacillus sp.</title>
        <authorList>
            <person name="Subramani G."/>
            <person name="Srinivasan S."/>
            <person name="Kim M.K."/>
        </authorList>
    </citation>
    <scope>NUCLEOTIDE SEQUENCE [LARGE SCALE GENOMIC DNA]</scope>
    <source>
        <strain evidence="3">18JY67-1</strain>
    </source>
</reference>
<evidence type="ECO:0008006" key="4">
    <source>
        <dbReference type="Google" id="ProtNLM"/>
    </source>
</evidence>
<dbReference type="InterPro" id="IPR027417">
    <property type="entry name" value="P-loop_NTPase"/>
</dbReference>
<feature type="region of interest" description="Disordered" evidence="1">
    <location>
        <begin position="366"/>
        <end position="386"/>
    </location>
</feature>
<dbReference type="Proteomes" id="UP000272528">
    <property type="component" value="Chromosome"/>
</dbReference>
<protein>
    <recommendedName>
        <fullName evidence="4">AAA domain-containing protein</fullName>
    </recommendedName>
</protein>
<dbReference type="Gene3D" id="3.40.50.10850">
    <property type="entry name" value="Ntrc-like two-domain protein"/>
    <property type="match status" value="1"/>
</dbReference>
<name>A0A3S9AB74_9BACL</name>
<dbReference type="KEGG" id="palb:EJC50_27415"/>
<accession>A0A3S9AB74</accession>
<keyword evidence="3" id="KW-1185">Reference proteome</keyword>
<dbReference type="SUPFAM" id="SSF52540">
    <property type="entry name" value="P-loop containing nucleoside triphosphate hydrolases"/>
    <property type="match status" value="1"/>
</dbReference>
<feature type="compositionally biased region" description="Polar residues" evidence="1">
    <location>
        <begin position="374"/>
        <end position="386"/>
    </location>
</feature>
<dbReference type="AlphaFoldDB" id="A0A3S9AB74"/>
<dbReference type="Gene3D" id="3.40.50.300">
    <property type="entry name" value="P-loop containing nucleotide triphosphate hydrolases"/>
    <property type="match status" value="1"/>
</dbReference>
<evidence type="ECO:0000313" key="2">
    <source>
        <dbReference type="EMBL" id="AZN43009.1"/>
    </source>
</evidence>
<sequence>MSKRSLILAAVDTDYTERLADYIRHSPFGESWQLTVFTNPDALLRFIRGGYAVDLLAADAELLGELSSSGCTEGLPVVALAEGGGGGGGGKRTGYAHEIARIQPLPQLLQALTAAFAAYGGTAVQNRGITSEVAGVAVVSVYSASGGIGKTTLALQLCQQVAISGARVFYLNLEQWNSWVIGEGKEGSEDMAQLLYLVQTEPERAATLLVSLRKRHVALGVDYIAPCGNADERLSLTDVHVTKLIEAIKATGDYDVVIADLDSRMDSMHIGVFEASQHVLWLASRQPVSIRKMELAKAYGEQKYGEAFRQLKNSVQIVQVGSGGELPYVPELADGCGDGWLGLGAGTSAYRGAVEALIGRLGISGGGERSGRGNSSTAQGTNTRPA</sequence>
<organism evidence="2 3">
    <name type="scientific">Paenibacillus albus</name>
    <dbReference type="NCBI Taxonomy" id="2495582"/>
    <lineage>
        <taxon>Bacteria</taxon>
        <taxon>Bacillati</taxon>
        <taxon>Bacillota</taxon>
        <taxon>Bacilli</taxon>
        <taxon>Bacillales</taxon>
        <taxon>Paenibacillaceae</taxon>
        <taxon>Paenibacillus</taxon>
    </lineage>
</organism>
<evidence type="ECO:0000256" key="1">
    <source>
        <dbReference type="SAM" id="MobiDB-lite"/>
    </source>
</evidence>
<dbReference type="OrthoDB" id="3035369at2"/>
<evidence type="ECO:0000313" key="3">
    <source>
        <dbReference type="Proteomes" id="UP000272528"/>
    </source>
</evidence>
<gene>
    <name evidence="2" type="ORF">EJC50_27415</name>
</gene>
<proteinExistence type="predicted"/>
<dbReference type="EMBL" id="CP034437">
    <property type="protein sequence ID" value="AZN43009.1"/>
    <property type="molecule type" value="Genomic_DNA"/>
</dbReference>